<dbReference type="GO" id="GO:0046872">
    <property type="term" value="F:metal ion binding"/>
    <property type="evidence" value="ECO:0007669"/>
    <property type="project" value="InterPro"/>
</dbReference>
<dbReference type="InterPro" id="IPR053191">
    <property type="entry name" value="DcsG_Biosynth_Enzyme"/>
</dbReference>
<keyword evidence="1" id="KW-0547">Nucleotide-binding</keyword>
<name>A0A7I7XGH6_9MYCO</name>
<dbReference type="PROSITE" id="PS50975">
    <property type="entry name" value="ATP_GRASP"/>
    <property type="match status" value="1"/>
</dbReference>
<organism evidence="3 4">
    <name type="scientific">Mycolicibacterium madagascariense</name>
    <dbReference type="NCBI Taxonomy" id="212765"/>
    <lineage>
        <taxon>Bacteria</taxon>
        <taxon>Bacillati</taxon>
        <taxon>Actinomycetota</taxon>
        <taxon>Actinomycetes</taxon>
        <taxon>Mycobacteriales</taxon>
        <taxon>Mycobacteriaceae</taxon>
        <taxon>Mycolicibacterium</taxon>
    </lineage>
</organism>
<dbReference type="AlphaFoldDB" id="A0A7I7XGH6"/>
<keyword evidence="4" id="KW-1185">Reference proteome</keyword>
<proteinExistence type="predicted"/>
<evidence type="ECO:0000256" key="1">
    <source>
        <dbReference type="PROSITE-ProRule" id="PRU00409"/>
    </source>
</evidence>
<dbReference type="InterPro" id="IPR011761">
    <property type="entry name" value="ATP-grasp"/>
</dbReference>
<dbReference type="KEGG" id="mmag:MMAD_26070"/>
<dbReference type="PANTHER" id="PTHR39217">
    <property type="match status" value="1"/>
</dbReference>
<sequence length="325" mass="34912">MHGPYHSTVKLARPDVRHPTLVLAGCRALVEGDGDDAGLVPALRARGLHARWLAWDDPATLDADLVVLRATWDYTDRLDEFLTWTRQVRNLVNAPAVVAWNTDKRYLADLAAAGVPTVASAFFAPGEEVHIPPSEIVVKPAIGAGSVGAQRFTDAESARRHAAALHADGRTALVQPYDRRIADGETAMVFLGGEQSHAFTKGPMLPPPGATAALDDSGTYATETLRPADPDDELWEVGHAALAAAAARLDVGVEELLYARVDVIGDAADPRLLELELVEPSLGWRQLDEARRDLQQRAFAIGVESALQRLGLGPLGLGPLSHRRP</sequence>
<gene>
    <name evidence="3" type="ORF">MMAD_26070</name>
</gene>
<accession>A0A7I7XGH6</accession>
<dbReference type="PANTHER" id="PTHR39217:SF1">
    <property type="entry name" value="GLUTATHIONE SYNTHETASE"/>
    <property type="match status" value="1"/>
</dbReference>
<evidence type="ECO:0000259" key="2">
    <source>
        <dbReference type="PROSITE" id="PS50975"/>
    </source>
</evidence>
<dbReference type="EMBL" id="AP022610">
    <property type="protein sequence ID" value="BBZ28312.1"/>
    <property type="molecule type" value="Genomic_DNA"/>
</dbReference>
<evidence type="ECO:0000313" key="4">
    <source>
        <dbReference type="Proteomes" id="UP000466517"/>
    </source>
</evidence>
<protein>
    <recommendedName>
        <fullName evidence="2">ATP-grasp domain-containing protein</fullName>
    </recommendedName>
</protein>
<dbReference type="SUPFAM" id="SSF56059">
    <property type="entry name" value="Glutathione synthetase ATP-binding domain-like"/>
    <property type="match status" value="1"/>
</dbReference>
<evidence type="ECO:0000313" key="3">
    <source>
        <dbReference type="EMBL" id="BBZ28312.1"/>
    </source>
</evidence>
<feature type="domain" description="ATP-grasp" evidence="2">
    <location>
        <begin position="107"/>
        <end position="312"/>
    </location>
</feature>
<dbReference type="GO" id="GO:0005524">
    <property type="term" value="F:ATP binding"/>
    <property type="evidence" value="ECO:0007669"/>
    <property type="project" value="UniProtKB-UniRule"/>
</dbReference>
<reference evidence="3 4" key="1">
    <citation type="journal article" date="2019" name="Emerg. Microbes Infect.">
        <title>Comprehensive subspecies identification of 175 nontuberculous mycobacteria species based on 7547 genomic profiles.</title>
        <authorList>
            <person name="Matsumoto Y."/>
            <person name="Kinjo T."/>
            <person name="Motooka D."/>
            <person name="Nabeya D."/>
            <person name="Jung N."/>
            <person name="Uechi K."/>
            <person name="Horii T."/>
            <person name="Iida T."/>
            <person name="Fujita J."/>
            <person name="Nakamura S."/>
        </authorList>
    </citation>
    <scope>NUCLEOTIDE SEQUENCE [LARGE SCALE GENOMIC DNA]</scope>
    <source>
        <strain evidence="3 4">JCM 13574</strain>
    </source>
</reference>
<keyword evidence="1" id="KW-0067">ATP-binding</keyword>
<dbReference type="Proteomes" id="UP000466517">
    <property type="component" value="Chromosome"/>
</dbReference>